<dbReference type="OrthoDB" id="2968468at2"/>
<sequence length="144" mass="16599">MRKEKKPLLYIQQPRMIDVRSNMQNTYKGSAKRAETRPKPVEQVKKEEVEVEAVIEEPTVLTTESYFRPLKPFREMDLEGKISYLEASIMGRAPFPCAFQTDTVSYRGVLRSSDTNTLTIKTFQGEDVVLEKRTVKNIQIIGLK</sequence>
<dbReference type="RefSeq" id="WP_063191142.1">
    <property type="nucleotide sequence ID" value="NZ_CP047095.1"/>
</dbReference>
<evidence type="ECO:0000313" key="1">
    <source>
        <dbReference type="EMBL" id="KZE49561.1"/>
    </source>
</evidence>
<dbReference type="EMBL" id="LQQY01000012">
    <property type="protein sequence ID" value="KZE49561.1"/>
    <property type="molecule type" value="Genomic_DNA"/>
</dbReference>
<evidence type="ECO:0000313" key="2">
    <source>
        <dbReference type="Proteomes" id="UP000076510"/>
    </source>
</evidence>
<gene>
    <name evidence="1" type="ORF">AV649_00580</name>
</gene>
<protein>
    <submittedName>
        <fullName evidence="1">Uncharacterized protein</fullName>
    </submittedName>
</protein>
<reference evidence="2" key="1">
    <citation type="submission" date="2016-01" db="EMBL/GenBank/DDBJ databases">
        <title>Whole genome sequencing of Bhargavaea cecembensis T14.</title>
        <authorList>
            <person name="Hong K.W."/>
        </authorList>
    </citation>
    <scope>NUCLEOTIDE SEQUENCE [LARGE SCALE GENOMIC DNA]</scope>
    <source>
        <strain evidence="2">M19</strain>
    </source>
</reference>
<proteinExistence type="predicted"/>
<dbReference type="Proteomes" id="UP000076510">
    <property type="component" value="Unassembled WGS sequence"/>
</dbReference>
<name>A0A163LC39_9BACI</name>
<dbReference type="AlphaFoldDB" id="A0A163LC39"/>
<comment type="caution">
    <text evidence="1">The sequence shown here is derived from an EMBL/GenBank/DDBJ whole genome shotgun (WGS) entry which is preliminary data.</text>
</comment>
<organism evidence="1 2">
    <name type="scientific">Rossellomorea marisflavi</name>
    <dbReference type="NCBI Taxonomy" id="189381"/>
    <lineage>
        <taxon>Bacteria</taxon>
        <taxon>Bacillati</taxon>
        <taxon>Bacillota</taxon>
        <taxon>Bacilli</taxon>
        <taxon>Bacillales</taxon>
        <taxon>Bacillaceae</taxon>
        <taxon>Rossellomorea</taxon>
    </lineage>
</organism>
<accession>A0A163LC39</accession>